<evidence type="ECO:0000256" key="1">
    <source>
        <dbReference type="ARBA" id="ARBA00023015"/>
    </source>
</evidence>
<evidence type="ECO:0000256" key="2">
    <source>
        <dbReference type="ARBA" id="ARBA00023125"/>
    </source>
</evidence>
<evidence type="ECO:0000256" key="4">
    <source>
        <dbReference type="ARBA" id="ARBA00023242"/>
    </source>
</evidence>
<dbReference type="PANTHER" id="PTHR31069:SF28">
    <property type="entry name" value="ZN(II)2CYS6 TRANSCRIPTION FACTOR (EUROFUNG)"/>
    <property type="match status" value="1"/>
</dbReference>
<dbReference type="SUPFAM" id="SSF57701">
    <property type="entry name" value="Zn2/Cys6 DNA-binding domain"/>
    <property type="match status" value="1"/>
</dbReference>
<protein>
    <recommendedName>
        <fullName evidence="6">Zn(2)-C6 fungal-type domain-containing protein</fullName>
    </recommendedName>
</protein>
<dbReference type="InterPro" id="IPR021858">
    <property type="entry name" value="Fun_TF"/>
</dbReference>
<feature type="region of interest" description="Disordered" evidence="5">
    <location>
        <begin position="235"/>
        <end position="263"/>
    </location>
</feature>
<dbReference type="CDD" id="cd00067">
    <property type="entry name" value="GAL4"/>
    <property type="match status" value="1"/>
</dbReference>
<gene>
    <name evidence="7" type="ORF">SEPCBS119000_005937</name>
</gene>
<dbReference type="InterPro" id="IPR050675">
    <property type="entry name" value="OAF3"/>
</dbReference>
<reference evidence="7 8" key="1">
    <citation type="submission" date="2024-01" db="EMBL/GenBank/DDBJ databases">
        <authorList>
            <person name="Allen C."/>
            <person name="Tagirdzhanova G."/>
        </authorList>
    </citation>
    <scope>NUCLEOTIDE SEQUENCE [LARGE SCALE GENOMIC DNA]</scope>
    <source>
        <strain evidence="7 8">CBS 119000</strain>
    </source>
</reference>
<dbReference type="Gene3D" id="4.10.240.10">
    <property type="entry name" value="Zn(2)-C6 fungal-type DNA-binding domain"/>
    <property type="match status" value="1"/>
</dbReference>
<dbReference type="PANTHER" id="PTHR31069">
    <property type="entry name" value="OLEATE-ACTIVATED TRANSCRIPTION FACTOR 1-RELATED"/>
    <property type="match status" value="1"/>
</dbReference>
<comment type="caution">
    <text evidence="7">The sequence shown here is derived from an EMBL/GenBank/DDBJ whole genome shotgun (WGS) entry which is preliminary data.</text>
</comment>
<dbReference type="EMBL" id="CAWUON010000127">
    <property type="protein sequence ID" value="CAK7273984.1"/>
    <property type="molecule type" value="Genomic_DNA"/>
</dbReference>
<dbReference type="InterPro" id="IPR001138">
    <property type="entry name" value="Zn2Cys6_DnaBD"/>
</dbReference>
<evidence type="ECO:0000256" key="3">
    <source>
        <dbReference type="ARBA" id="ARBA00023163"/>
    </source>
</evidence>
<evidence type="ECO:0000256" key="5">
    <source>
        <dbReference type="SAM" id="MobiDB-lite"/>
    </source>
</evidence>
<evidence type="ECO:0000313" key="7">
    <source>
        <dbReference type="EMBL" id="CAK7273984.1"/>
    </source>
</evidence>
<feature type="region of interest" description="Disordered" evidence="5">
    <location>
        <begin position="94"/>
        <end position="124"/>
    </location>
</feature>
<sequence length="887" mass="97210">MTVPLNNQPPKAIEVAAAAASAAAARKRRRRTNAGGAADDCFACSKRSVKCDRRRPYCSQCLEVGKECSGYKTQLTWGVGVASRGKLRGLSLPIAKAPPVTPGGRLNGRGSGSKHDMISSPNSSRADSIAHSLSSWADHEAIAAAAVLSSSINSAVSSRRRYHDELDYVHERSPSISHASYSGYDYTPMPSHSSLPTSGSVQMPMPVPVPISQSGWASAASASLSSFSGALSTESLSYHSHQQSHHDHHHHHHHVQSHSHLSTSIDSLSDADYMSPIHHTLSNKDMTFLPSPAGLIYDNLGGHNSPIPQSPIAAKMIEPRPTTSLCPSLVYASSEGKSSLSSSHADTSDVNLSAKLLWESDSMGTPSDLDALSTSAHSINQFWRPVTEGDTSSQTHQTAASGVWSTIVDNQSMPINSELLAKVPFFMDYYETTMCPSMVFIDGPNNPYRNHILQLARGSRSLQHAICALASCNLRMKLKLNLGQQGPDFSESDHPTTPREHSMAEEYQHRNLAVHLLNEQLNDPVKSRHDSVLATILLLCHYRMAESGIARFQTHFAGVRKILSLRRASPCPPCRDGAWMEAIFTYFDAISASINDRECQLNTLFFGVMPDTQLLPPGVENLVGCDRDLFRTVIKLGRLNLLSQNRQVQDLMSLGSRPNTLSDAAGNIGHCGSRSQSQRPERFLNSFGPTVEEDSLLSHATPTSASVDPDLLFWREWKEARIALQSWEFDPQKLIASLQGSTPISNSQVRDLGSLSEAFRYAALLYTERLASPNVPSTHSNFRNLVSQVVYYATSLEAGSSAEKFLLWPLFVVGSECVNEFQQNIVRSKCREITARSGYMNNLAALDVLERLWAGDYQDEEHGSRRAPFSWSRCIGGPGVEVEWIMF</sequence>
<keyword evidence="8" id="KW-1185">Reference proteome</keyword>
<accession>A0ABP0E091</accession>
<feature type="compositionally biased region" description="Basic residues" evidence="5">
    <location>
        <begin position="242"/>
        <end position="257"/>
    </location>
</feature>
<organism evidence="7 8">
    <name type="scientific">Sporothrix epigloea</name>
    <dbReference type="NCBI Taxonomy" id="1892477"/>
    <lineage>
        <taxon>Eukaryota</taxon>
        <taxon>Fungi</taxon>
        <taxon>Dikarya</taxon>
        <taxon>Ascomycota</taxon>
        <taxon>Pezizomycotina</taxon>
        <taxon>Sordariomycetes</taxon>
        <taxon>Sordariomycetidae</taxon>
        <taxon>Ophiostomatales</taxon>
        <taxon>Ophiostomataceae</taxon>
        <taxon>Sporothrix</taxon>
    </lineage>
</organism>
<keyword evidence="2" id="KW-0238">DNA-binding</keyword>
<dbReference type="Pfam" id="PF00172">
    <property type="entry name" value="Zn_clus"/>
    <property type="match status" value="1"/>
</dbReference>
<dbReference type="InterPro" id="IPR036864">
    <property type="entry name" value="Zn2-C6_fun-type_DNA-bd_sf"/>
</dbReference>
<evidence type="ECO:0000259" key="6">
    <source>
        <dbReference type="PROSITE" id="PS50048"/>
    </source>
</evidence>
<keyword evidence="3" id="KW-0804">Transcription</keyword>
<keyword evidence="4" id="KW-0539">Nucleus</keyword>
<dbReference type="Pfam" id="PF11951">
    <property type="entry name" value="Fungal_trans_2"/>
    <property type="match status" value="1"/>
</dbReference>
<keyword evidence="1" id="KW-0805">Transcription regulation</keyword>
<dbReference type="PROSITE" id="PS50048">
    <property type="entry name" value="ZN2_CY6_FUNGAL_2"/>
    <property type="match status" value="1"/>
</dbReference>
<evidence type="ECO:0000313" key="8">
    <source>
        <dbReference type="Proteomes" id="UP001642502"/>
    </source>
</evidence>
<name>A0ABP0E091_9PEZI</name>
<feature type="domain" description="Zn(2)-C6 fungal-type" evidence="6">
    <location>
        <begin position="40"/>
        <end position="69"/>
    </location>
</feature>
<proteinExistence type="predicted"/>
<dbReference type="Proteomes" id="UP001642502">
    <property type="component" value="Unassembled WGS sequence"/>
</dbReference>